<dbReference type="AlphaFoldDB" id="A0A0R3T2W3"/>
<sequence>LIAGKEIEDMTDTNIAGKEIEDMLINPLELIYSNEDPATYLQCNGSRTTPDLLLASSDITTSVSIHAVFPLGFKRHQRAYTPHDDPGSGHKPVIASEATSYYHRLQKHELVNSHVIASITIGSKSISKAQNKDDPGSGHKPVIASEATSVSIFLLASSDISEHTRDLLLASSDISEHTRRISSWLQATSASIHAALIDDPGYGPIATPCELSATIKQLKCKKSPGEAGIHPEFLIRMGPKAKETMLTKKSRRPVSYLTNGKLP</sequence>
<organism evidence="1">
    <name type="scientific">Rodentolepis nana</name>
    <name type="common">Dwarf tapeworm</name>
    <name type="synonym">Hymenolepis nana</name>
    <dbReference type="NCBI Taxonomy" id="102285"/>
    <lineage>
        <taxon>Eukaryota</taxon>
        <taxon>Metazoa</taxon>
        <taxon>Spiralia</taxon>
        <taxon>Lophotrochozoa</taxon>
        <taxon>Platyhelminthes</taxon>
        <taxon>Cestoda</taxon>
        <taxon>Eucestoda</taxon>
        <taxon>Cyclophyllidea</taxon>
        <taxon>Hymenolepididae</taxon>
        <taxon>Rodentolepis</taxon>
    </lineage>
</organism>
<evidence type="ECO:0000313" key="1">
    <source>
        <dbReference type="WBParaSite" id="HNAJ_0000131101-mRNA-1"/>
    </source>
</evidence>
<accession>A0A0R3T2W3</accession>
<dbReference type="WBParaSite" id="HNAJ_0000131101-mRNA-1">
    <property type="protein sequence ID" value="HNAJ_0000131101-mRNA-1"/>
    <property type="gene ID" value="HNAJ_0000131101"/>
</dbReference>
<protein>
    <submittedName>
        <fullName evidence="1">Uncharacterized protein</fullName>
    </submittedName>
</protein>
<reference evidence="1" key="1">
    <citation type="submission" date="2017-02" db="UniProtKB">
        <authorList>
            <consortium name="WormBaseParasite"/>
        </authorList>
    </citation>
    <scope>IDENTIFICATION</scope>
</reference>
<proteinExistence type="predicted"/>
<name>A0A0R3T2W3_RODNA</name>